<feature type="active site" evidence="5">
    <location>
        <position position="336"/>
    </location>
</feature>
<comment type="caution">
    <text evidence="5">Lacks conserved residue(s) required for the propagation of feature annotation.</text>
</comment>
<feature type="binding site" evidence="5">
    <location>
        <position position="345"/>
    </location>
    <ligand>
        <name>Zn(2+)</name>
        <dbReference type="ChEBI" id="CHEBI:29105"/>
        <note>catalytic</note>
    </ligand>
</feature>
<accession>A0A147BX77</accession>
<reference evidence="8" key="1">
    <citation type="journal article" date="2018" name="PLoS Negl. Trop. Dis.">
        <title>Sialome diversity of ticks revealed by RNAseq of single tick salivary glands.</title>
        <authorList>
            <person name="Perner J."/>
            <person name="Kropackova S."/>
            <person name="Kopacek P."/>
            <person name="Ribeiro J.M."/>
        </authorList>
    </citation>
    <scope>NUCLEOTIDE SEQUENCE</scope>
    <source>
        <strain evidence="8">Siblings of single egg batch collected in Ceske Budejovice</strain>
        <tissue evidence="8">Salivary glands</tissue>
    </source>
</reference>
<feature type="domain" description="Peptidase M12B" evidence="7">
    <location>
        <begin position="181"/>
        <end position="406"/>
    </location>
</feature>
<evidence type="ECO:0000256" key="3">
    <source>
        <dbReference type="ARBA" id="ARBA00022833"/>
    </source>
</evidence>
<name>A0A147BX77_IXORI</name>
<evidence type="ECO:0000256" key="4">
    <source>
        <dbReference type="ARBA" id="ARBA00023049"/>
    </source>
</evidence>
<feature type="binding site" evidence="5">
    <location>
        <position position="339"/>
    </location>
    <ligand>
        <name>Zn(2+)</name>
        <dbReference type="ChEBI" id="CHEBI:29105"/>
        <note>catalytic</note>
    </ligand>
</feature>
<evidence type="ECO:0000256" key="1">
    <source>
        <dbReference type="ARBA" id="ARBA00022670"/>
    </source>
</evidence>
<dbReference type="InterPro" id="IPR024079">
    <property type="entry name" value="MetalloPept_cat_dom_sf"/>
</dbReference>
<keyword evidence="1 8" id="KW-0645">Protease</keyword>
<proteinExistence type="predicted"/>
<keyword evidence="2" id="KW-0378">Hydrolase</keyword>
<dbReference type="PROSITE" id="PS50215">
    <property type="entry name" value="ADAM_MEPRO"/>
    <property type="match status" value="1"/>
</dbReference>
<dbReference type="PANTHER" id="PTHR11905:SF159">
    <property type="entry name" value="ADAM METALLOPROTEASE"/>
    <property type="match status" value="1"/>
</dbReference>
<evidence type="ECO:0000256" key="6">
    <source>
        <dbReference type="SAM" id="SignalP"/>
    </source>
</evidence>
<evidence type="ECO:0000259" key="7">
    <source>
        <dbReference type="PROSITE" id="PS50215"/>
    </source>
</evidence>
<organism evidence="8">
    <name type="scientific">Ixodes ricinus</name>
    <name type="common">Common tick</name>
    <name type="synonym">Acarus ricinus</name>
    <dbReference type="NCBI Taxonomy" id="34613"/>
    <lineage>
        <taxon>Eukaryota</taxon>
        <taxon>Metazoa</taxon>
        <taxon>Ecdysozoa</taxon>
        <taxon>Arthropoda</taxon>
        <taxon>Chelicerata</taxon>
        <taxon>Arachnida</taxon>
        <taxon>Acari</taxon>
        <taxon>Parasitiformes</taxon>
        <taxon>Ixodida</taxon>
        <taxon>Ixodoidea</taxon>
        <taxon>Ixodidae</taxon>
        <taxon>Ixodinae</taxon>
        <taxon>Ixodes</taxon>
    </lineage>
</organism>
<evidence type="ECO:0000313" key="8">
    <source>
        <dbReference type="EMBL" id="JAR95394.1"/>
    </source>
</evidence>
<dbReference type="Gene3D" id="3.40.1620.60">
    <property type="match status" value="1"/>
</dbReference>
<protein>
    <submittedName>
        <fullName evidence="8">Putative secreted metalloprotease</fullName>
    </submittedName>
</protein>
<keyword evidence="4 8" id="KW-0482">Metalloprotease</keyword>
<evidence type="ECO:0000256" key="5">
    <source>
        <dbReference type="PROSITE-ProRule" id="PRU00276"/>
    </source>
</evidence>
<keyword evidence="5" id="KW-0479">Metal-binding</keyword>
<feature type="binding site" evidence="5">
    <location>
        <position position="335"/>
    </location>
    <ligand>
        <name>Zn(2+)</name>
        <dbReference type="ChEBI" id="CHEBI:29105"/>
        <note>catalytic</note>
    </ligand>
</feature>
<dbReference type="Pfam" id="PF13582">
    <property type="entry name" value="Reprolysin_3"/>
    <property type="match status" value="1"/>
</dbReference>
<dbReference type="InterPro" id="IPR001590">
    <property type="entry name" value="Peptidase_M12B"/>
</dbReference>
<dbReference type="GO" id="GO:0046872">
    <property type="term" value="F:metal ion binding"/>
    <property type="evidence" value="ECO:0007669"/>
    <property type="project" value="UniProtKB-KW"/>
</dbReference>
<dbReference type="Gene3D" id="3.40.390.10">
    <property type="entry name" value="Collagenase (Catalytic Domain)"/>
    <property type="match status" value="1"/>
</dbReference>
<dbReference type="PANTHER" id="PTHR11905">
    <property type="entry name" value="ADAM A DISINTEGRIN AND METALLOPROTEASE DOMAIN"/>
    <property type="match status" value="1"/>
</dbReference>
<dbReference type="GO" id="GO:0004222">
    <property type="term" value="F:metalloendopeptidase activity"/>
    <property type="evidence" value="ECO:0007669"/>
    <property type="project" value="InterPro"/>
</dbReference>
<evidence type="ECO:0000256" key="2">
    <source>
        <dbReference type="ARBA" id="ARBA00022801"/>
    </source>
</evidence>
<dbReference type="SUPFAM" id="SSF55486">
    <property type="entry name" value="Metalloproteases ('zincins'), catalytic domain"/>
    <property type="match status" value="1"/>
</dbReference>
<feature type="signal peptide" evidence="6">
    <location>
        <begin position="1"/>
        <end position="20"/>
    </location>
</feature>
<feature type="chain" id="PRO_5007543241" evidence="6">
    <location>
        <begin position="21"/>
        <end position="515"/>
    </location>
</feature>
<dbReference type="GO" id="GO:0006509">
    <property type="term" value="P:membrane protein ectodomain proteolysis"/>
    <property type="evidence" value="ECO:0007669"/>
    <property type="project" value="TreeGrafter"/>
</dbReference>
<sequence length="515" mass="57576">MSVSFRFFVLSCMFLYVVYAETLPEFEIAYPKLLESRGVKGEKVLHIKDGLTLQLEKTSVLSENFILTDSSSGKSVVTQMNGKVLEQTLYHDKKNMAVVQVTEKNGTVEVRGIVGERLRIIPLLLVARSGNGPIPHKLFQIESSAHYGDDYIVLSCPLPEARAPLATPKHTQNNRKIPDPFLVELQIVADVYHFKHFNTFEEEILYMATMIAMVNLRYENSKHPRVIFIITEVVIGPISSIRTIYVMSPDDHGNPYRLYTSSNKTLPLFASRYRHATADIVLLVTGLQLADLINGRITTNVKGLAYLGGLCHSMHRFGQIEDVAHTYSGVSAAAHELGHLMGMYHDGDIPLYNISGTPWLRCSRSGGYLMAPYLGGANEGFFSNCSLQQMNLFLKTVSEDCFKVKSRTYIKSPKRLPGERMNMTNICKKRYRHHTGMIGLSKPGSIESCKFLCCPNYGEGNVTCFVQFLVDGMTCGPGKICKRGRCGKYSANLPFQVTVPTTSTTTRKATKVRRP</sequence>
<dbReference type="AlphaFoldDB" id="A0A147BX77"/>
<dbReference type="EMBL" id="GEGO01000010">
    <property type="protein sequence ID" value="JAR95394.1"/>
    <property type="molecule type" value="Transcribed_RNA"/>
</dbReference>
<keyword evidence="6" id="KW-0732">Signal</keyword>
<keyword evidence="3 5" id="KW-0862">Zinc</keyword>